<evidence type="ECO:0000256" key="1">
    <source>
        <dbReference type="ARBA" id="ARBA00004127"/>
    </source>
</evidence>
<evidence type="ECO:0000313" key="15">
    <source>
        <dbReference type="Proteomes" id="UP000195602"/>
    </source>
</evidence>
<dbReference type="GO" id="GO:0061630">
    <property type="term" value="F:ubiquitin protein ligase activity"/>
    <property type="evidence" value="ECO:0007669"/>
    <property type="project" value="UniProtKB-EC"/>
</dbReference>
<comment type="caution">
    <text evidence="14">The sequence shown here is derived from an EMBL/GenBank/DDBJ whole genome shotgun (WGS) entry which is preliminary data.</text>
</comment>
<dbReference type="InterPro" id="IPR057992">
    <property type="entry name" value="TPR_SYVN1_N"/>
</dbReference>
<dbReference type="GO" id="GO:0005789">
    <property type="term" value="C:endoplasmic reticulum membrane"/>
    <property type="evidence" value="ECO:0007669"/>
    <property type="project" value="UniProtKB-SubCell"/>
</dbReference>
<feature type="transmembrane region" description="Helical" evidence="12">
    <location>
        <begin position="275"/>
        <end position="294"/>
    </location>
</feature>
<dbReference type="AlphaFoldDB" id="A0AA91PX77"/>
<dbReference type="Gene3D" id="3.30.40.10">
    <property type="entry name" value="Zinc/RING finger domain, C3HC4 (zinc finger)"/>
    <property type="match status" value="1"/>
</dbReference>
<organism evidence="14 15">
    <name type="scientific">Clavispora lusitaniae</name>
    <name type="common">Candida lusitaniae</name>
    <dbReference type="NCBI Taxonomy" id="36911"/>
    <lineage>
        <taxon>Eukaryota</taxon>
        <taxon>Fungi</taxon>
        <taxon>Dikarya</taxon>
        <taxon>Ascomycota</taxon>
        <taxon>Saccharomycotina</taxon>
        <taxon>Pichiomycetes</taxon>
        <taxon>Metschnikowiaceae</taxon>
        <taxon>Clavispora</taxon>
    </lineage>
</organism>
<keyword evidence="5" id="KW-0479">Metal-binding</keyword>
<dbReference type="Pfam" id="PF25563">
    <property type="entry name" value="TPR_SYVN1_N"/>
    <property type="match status" value="1"/>
</dbReference>
<dbReference type="EMBL" id="LYUB02000015">
    <property type="protein sequence ID" value="OVF07046.1"/>
    <property type="molecule type" value="Genomic_DNA"/>
</dbReference>
<dbReference type="Pfam" id="PF13639">
    <property type="entry name" value="zf-RING_2"/>
    <property type="match status" value="1"/>
</dbReference>
<comment type="subcellular location">
    <subcellularLocation>
        <location evidence="1">Endomembrane system</location>
        <topology evidence="1">Multi-pass membrane protein</topology>
    </subcellularLocation>
</comment>
<dbReference type="InterPro" id="IPR001841">
    <property type="entry name" value="Znf_RING"/>
</dbReference>
<dbReference type="KEGG" id="clus:A9F13_15g00143"/>
<evidence type="ECO:0000256" key="5">
    <source>
        <dbReference type="ARBA" id="ARBA00022723"/>
    </source>
</evidence>
<feature type="compositionally biased region" description="Acidic residues" evidence="11">
    <location>
        <begin position="245"/>
        <end position="258"/>
    </location>
</feature>
<evidence type="ECO:0000256" key="11">
    <source>
        <dbReference type="SAM" id="MobiDB-lite"/>
    </source>
</evidence>
<dbReference type="InterPro" id="IPR050731">
    <property type="entry name" value="HRD1_E3_ubiq-ligases"/>
</dbReference>
<feature type="region of interest" description="Disordered" evidence="11">
    <location>
        <begin position="415"/>
        <end position="435"/>
    </location>
</feature>
<keyword evidence="9 12" id="KW-0472">Membrane</keyword>
<dbReference type="GO" id="GO:0043161">
    <property type="term" value="P:proteasome-mediated ubiquitin-dependent protein catabolic process"/>
    <property type="evidence" value="ECO:0007669"/>
    <property type="project" value="TreeGrafter"/>
</dbReference>
<accession>A0AA91PX77</accession>
<keyword evidence="3" id="KW-0808">Transferase</keyword>
<dbReference type="InterPro" id="IPR013083">
    <property type="entry name" value="Znf_RING/FYVE/PHD"/>
</dbReference>
<protein>
    <submittedName>
        <fullName evidence="14">E3 ubiquitin-protein ligase</fullName>
    </submittedName>
</protein>
<dbReference type="Proteomes" id="UP000195602">
    <property type="component" value="Unassembled WGS sequence"/>
</dbReference>
<keyword evidence="6 10" id="KW-0863">Zinc-finger</keyword>
<proteinExistence type="predicted"/>
<comment type="pathway">
    <text evidence="2">Protein modification; protein ubiquitination.</text>
</comment>
<evidence type="ECO:0000313" key="14">
    <source>
        <dbReference type="EMBL" id="OVF07046.1"/>
    </source>
</evidence>
<dbReference type="SMART" id="SM00184">
    <property type="entry name" value="RING"/>
    <property type="match status" value="1"/>
</dbReference>
<keyword evidence="7" id="KW-0862">Zinc</keyword>
<feature type="compositionally biased region" description="Polar residues" evidence="11">
    <location>
        <begin position="421"/>
        <end position="434"/>
    </location>
</feature>
<gene>
    <name evidence="14" type="ORF">A9F13_15g00143</name>
</gene>
<evidence type="ECO:0000256" key="12">
    <source>
        <dbReference type="SAM" id="Phobius"/>
    </source>
</evidence>
<reference evidence="14 15" key="1">
    <citation type="submission" date="2017-04" db="EMBL/GenBank/DDBJ databases">
        <title>Draft genome of the yeast Clavispora lusitaniae type strain CBS 6936.</title>
        <authorList>
            <person name="Durrens P."/>
            <person name="Klopp C."/>
            <person name="Biteau N."/>
            <person name="Fitton-Ouhabi V."/>
            <person name="Dementhon K."/>
            <person name="Accoceberry I."/>
            <person name="Sherman D.J."/>
            <person name="Noel T."/>
        </authorList>
    </citation>
    <scope>NUCLEOTIDE SEQUENCE [LARGE SCALE GENOMIC DNA]</scope>
    <source>
        <strain evidence="14 15">CBS 6936</strain>
    </source>
</reference>
<feature type="transmembrane region" description="Helical" evidence="12">
    <location>
        <begin position="149"/>
        <end position="173"/>
    </location>
</feature>
<evidence type="ECO:0000256" key="7">
    <source>
        <dbReference type="ARBA" id="ARBA00022833"/>
    </source>
</evidence>
<keyword evidence="8 12" id="KW-1133">Transmembrane helix</keyword>
<dbReference type="GO" id="GO:0008270">
    <property type="term" value="F:zinc ion binding"/>
    <property type="evidence" value="ECO:0007669"/>
    <property type="project" value="UniProtKB-KW"/>
</dbReference>
<evidence type="ECO:0000256" key="9">
    <source>
        <dbReference type="ARBA" id="ARBA00023136"/>
    </source>
</evidence>
<evidence type="ECO:0000256" key="3">
    <source>
        <dbReference type="ARBA" id="ARBA00022679"/>
    </source>
</evidence>
<feature type="region of interest" description="Disordered" evidence="11">
    <location>
        <begin position="226"/>
        <end position="258"/>
    </location>
</feature>
<evidence type="ECO:0000256" key="6">
    <source>
        <dbReference type="ARBA" id="ARBA00022771"/>
    </source>
</evidence>
<dbReference type="GO" id="GO:0036503">
    <property type="term" value="P:ERAD pathway"/>
    <property type="evidence" value="ECO:0007669"/>
    <property type="project" value="TreeGrafter"/>
</dbReference>
<evidence type="ECO:0000256" key="4">
    <source>
        <dbReference type="ARBA" id="ARBA00022692"/>
    </source>
</evidence>
<evidence type="ECO:0000259" key="13">
    <source>
        <dbReference type="PROSITE" id="PS50089"/>
    </source>
</evidence>
<keyword evidence="4 12" id="KW-0812">Transmembrane</keyword>
<feature type="transmembrane region" description="Helical" evidence="12">
    <location>
        <begin position="46"/>
        <end position="63"/>
    </location>
</feature>
<feature type="domain" description="RING-type" evidence="13">
    <location>
        <begin position="351"/>
        <end position="406"/>
    </location>
</feature>
<dbReference type="PANTHER" id="PTHR22763:SF184">
    <property type="entry name" value="E3 UBIQUITIN-PROTEIN LIGASE SYNOVIOLIN"/>
    <property type="match status" value="1"/>
</dbReference>
<evidence type="ECO:0000256" key="2">
    <source>
        <dbReference type="ARBA" id="ARBA00004906"/>
    </source>
</evidence>
<dbReference type="PROSITE" id="PS50089">
    <property type="entry name" value="ZF_RING_2"/>
    <property type="match status" value="1"/>
</dbReference>
<name>A0AA91PX77_CLALS</name>
<sequence>MAKYSFLLILYGTFSTVLFGLSLFTSASRAYDYFTLIHELTDSFHLTLLVNFVVFCFILWGLVSTKLLFGDLRIIETEHLVDQLPFYGLSLLFILFNDDNVLLSMFWGGTTILLKSYHIINQDRLEHLQLMTVNNLHNINSPSLIFRTFASSIFMFYLLVSIVVDVFMAKLLVFDVFQGVSSIGSLLYGIQFAVMATDSFAYLWKVGLNVYELMFYRCVPHPDASVRTPTQQSVPTDGAEHSGSGDEDLFDDDNDDDETEQVWENKPLYTQTLEILSSVIKSVFYLIFSYMLYVHSNLPPPISMIQGGIVSMLQVVQKTKRLAAFLSQAKSLDKQLEDATVEDLNAADYMCIICRDNMHSPEEYEARRHKPLIPRRRPKKLRCGHILHMGCLKDWLERSSVCPLCRKNVFAVEASTPPQPQGTAQVPQETNTPNHGMHPTRTFPSGMPIPTSEATNVSVHGTNGNQSTNNMFTGRVPSGWTAFPITRTGPDRFTIRVSPTQSGTLIIRENTGDAQLYTLGTN</sequence>
<evidence type="ECO:0000256" key="10">
    <source>
        <dbReference type="PROSITE-ProRule" id="PRU00175"/>
    </source>
</evidence>
<feature type="transmembrane region" description="Helical" evidence="12">
    <location>
        <begin position="185"/>
        <end position="204"/>
    </location>
</feature>
<dbReference type="PANTHER" id="PTHR22763">
    <property type="entry name" value="RING ZINC FINGER PROTEIN"/>
    <property type="match status" value="1"/>
</dbReference>
<evidence type="ECO:0000256" key="8">
    <source>
        <dbReference type="ARBA" id="ARBA00022989"/>
    </source>
</evidence>
<dbReference type="SUPFAM" id="SSF57850">
    <property type="entry name" value="RING/U-box"/>
    <property type="match status" value="1"/>
</dbReference>